<organism evidence="3">
    <name type="scientific">freshwater metagenome</name>
    <dbReference type="NCBI Taxonomy" id="449393"/>
    <lineage>
        <taxon>unclassified sequences</taxon>
        <taxon>metagenomes</taxon>
        <taxon>ecological metagenomes</taxon>
    </lineage>
</organism>
<evidence type="ECO:0000313" key="4">
    <source>
        <dbReference type="EMBL" id="CAB4850797.1"/>
    </source>
</evidence>
<protein>
    <submittedName>
        <fullName evidence="3">Unannotated protein</fullName>
    </submittedName>
</protein>
<dbReference type="GO" id="GO:0016757">
    <property type="term" value="F:glycosyltransferase activity"/>
    <property type="evidence" value="ECO:0007669"/>
    <property type="project" value="TreeGrafter"/>
</dbReference>
<dbReference type="Gene3D" id="3.40.50.2000">
    <property type="entry name" value="Glycogen Phosphorylase B"/>
    <property type="match status" value="2"/>
</dbReference>
<dbReference type="GO" id="GO:0009103">
    <property type="term" value="P:lipopolysaccharide biosynthetic process"/>
    <property type="evidence" value="ECO:0007669"/>
    <property type="project" value="TreeGrafter"/>
</dbReference>
<reference evidence="3" key="1">
    <citation type="submission" date="2020-05" db="EMBL/GenBank/DDBJ databases">
        <authorList>
            <person name="Chiriac C."/>
            <person name="Salcher M."/>
            <person name="Ghai R."/>
            <person name="Kavagutti S V."/>
        </authorList>
    </citation>
    <scope>NUCLEOTIDE SEQUENCE</scope>
</reference>
<dbReference type="EMBL" id="CAFBIY010000064">
    <property type="protein sequence ID" value="CAB4850797.1"/>
    <property type="molecule type" value="Genomic_DNA"/>
</dbReference>
<dbReference type="PANTHER" id="PTHR46401">
    <property type="entry name" value="GLYCOSYLTRANSFERASE WBBK-RELATED"/>
    <property type="match status" value="1"/>
</dbReference>
<dbReference type="EMBL" id="CAFBMT010000053">
    <property type="protein sequence ID" value="CAB4961261.1"/>
    <property type="molecule type" value="Genomic_DNA"/>
</dbReference>
<evidence type="ECO:0000313" key="3">
    <source>
        <dbReference type="EMBL" id="CAB4750905.1"/>
    </source>
</evidence>
<keyword evidence="1" id="KW-0808">Transferase</keyword>
<dbReference type="EMBL" id="CAFBOL010000006">
    <property type="protein sequence ID" value="CAB4975040.1"/>
    <property type="molecule type" value="Genomic_DNA"/>
</dbReference>
<dbReference type="Pfam" id="PF13692">
    <property type="entry name" value="Glyco_trans_1_4"/>
    <property type="match status" value="1"/>
</dbReference>
<name>A0A6J6TVA9_9ZZZZ</name>
<evidence type="ECO:0000313" key="6">
    <source>
        <dbReference type="EMBL" id="CAB4975040.1"/>
    </source>
</evidence>
<evidence type="ECO:0000313" key="2">
    <source>
        <dbReference type="EMBL" id="CAB4365557.1"/>
    </source>
</evidence>
<dbReference type="PANTHER" id="PTHR46401:SF2">
    <property type="entry name" value="GLYCOSYLTRANSFERASE WBBK-RELATED"/>
    <property type="match status" value="1"/>
</dbReference>
<evidence type="ECO:0000256" key="1">
    <source>
        <dbReference type="ARBA" id="ARBA00022679"/>
    </source>
</evidence>
<dbReference type="SUPFAM" id="SSF53756">
    <property type="entry name" value="UDP-Glycosyltransferase/glycogen phosphorylase"/>
    <property type="match status" value="1"/>
</dbReference>
<dbReference type="CDD" id="cd03801">
    <property type="entry name" value="GT4_PimA-like"/>
    <property type="match status" value="1"/>
</dbReference>
<accession>A0A6J6TVA9</accession>
<evidence type="ECO:0000313" key="5">
    <source>
        <dbReference type="EMBL" id="CAB4961261.1"/>
    </source>
</evidence>
<dbReference type="EMBL" id="CAESGF010000035">
    <property type="protein sequence ID" value="CAB4365557.1"/>
    <property type="molecule type" value="Genomic_DNA"/>
</dbReference>
<gene>
    <name evidence="3" type="ORF">UFOPK2656_03535</name>
    <name evidence="4" type="ORF">UFOPK3267_01309</name>
    <name evidence="5" type="ORF">UFOPK3651_03531</name>
    <name evidence="6" type="ORF">UFOPK3931_00436</name>
    <name evidence="2" type="ORF">UFOPK4189_03300</name>
</gene>
<dbReference type="AlphaFoldDB" id="A0A6J6TVA9"/>
<proteinExistence type="predicted"/>
<dbReference type="EMBL" id="CAEZYF010000044">
    <property type="protein sequence ID" value="CAB4750905.1"/>
    <property type="molecule type" value="Genomic_DNA"/>
</dbReference>
<sequence>MRTEAPDGAVNTARGVLCFYVGYTPDLAPSDRVGQQFYGAELATVRLAEQLTRFYDVYVFGALCSDADRNGVHYRNSDGLNDFQRDHVVDVMIISRYVHYFLEFTNRAAKTFLWFHDVLAQPYWQFHELPAGATHLVENMMPGIDGLIVLSPWHKEFVLQRYDIDPAKVFVLGNAIDVTLYESPTPIAKVPNRFIYTSAPNRGLDVLLGCFHEIHEQIPAAELYIYRGSEDFSKEILEEIDACGYIHYMGALDNVALAREFLTTDVWFYPTAWAETYCISALEAQMAGCVCVASDVAALHTTVGDRGVLLNTNQSAEGFARDAVAAVVDLLNDPVRKHDLQTRGRAWASQQTWTVRASEWRALLESDAG</sequence>